<feature type="repeat" description="TPR" evidence="1">
    <location>
        <begin position="61"/>
        <end position="94"/>
    </location>
</feature>
<dbReference type="RefSeq" id="WP_307149253.1">
    <property type="nucleotide sequence ID" value="NZ_JAUSTU010000003.1"/>
</dbReference>
<keyword evidence="3" id="KW-1185">Reference proteome</keyword>
<sequence>MNIDYLARQYSRSFFIRNVCQDLEMELHNAGLKDNGYFEKRIVYCREFCDFFSKEDEHILHYMRRAIASSYVELGDYEQADIEFKQLLQDYPHNPWGYIAWGDIYYFGNENYKRARDLYNKALTIAKDEFNIKLLQERLEDLEGAMWS</sequence>
<evidence type="ECO:0000313" key="3">
    <source>
        <dbReference type="Proteomes" id="UP001231362"/>
    </source>
</evidence>
<name>A0ABT9V123_9BACL</name>
<reference evidence="2 3" key="1">
    <citation type="submission" date="2023-07" db="EMBL/GenBank/DDBJ databases">
        <title>Genomic Encyclopedia of Type Strains, Phase IV (KMG-IV): sequencing the most valuable type-strain genomes for metagenomic binning, comparative biology and taxonomic classification.</title>
        <authorList>
            <person name="Goeker M."/>
        </authorList>
    </citation>
    <scope>NUCLEOTIDE SEQUENCE [LARGE SCALE GENOMIC DNA]</scope>
    <source>
        <strain evidence="2 3">DSM 23948</strain>
    </source>
</reference>
<dbReference type="Proteomes" id="UP001231362">
    <property type="component" value="Unassembled WGS sequence"/>
</dbReference>
<dbReference type="InterPro" id="IPR011990">
    <property type="entry name" value="TPR-like_helical_dom_sf"/>
</dbReference>
<organism evidence="2 3">
    <name type="scientific">Anoxybacillus andreesenii</name>
    <dbReference type="NCBI Taxonomy" id="1325932"/>
    <lineage>
        <taxon>Bacteria</taxon>
        <taxon>Bacillati</taxon>
        <taxon>Bacillota</taxon>
        <taxon>Bacilli</taxon>
        <taxon>Bacillales</taxon>
        <taxon>Anoxybacillaceae</taxon>
        <taxon>Anoxybacillus</taxon>
    </lineage>
</organism>
<dbReference type="Pfam" id="PF13174">
    <property type="entry name" value="TPR_6"/>
    <property type="match status" value="1"/>
</dbReference>
<dbReference type="EMBL" id="JAUSTU010000003">
    <property type="protein sequence ID" value="MDQ0154655.1"/>
    <property type="molecule type" value="Genomic_DNA"/>
</dbReference>
<evidence type="ECO:0000313" key="2">
    <source>
        <dbReference type="EMBL" id="MDQ0154655.1"/>
    </source>
</evidence>
<accession>A0ABT9V123</accession>
<protein>
    <submittedName>
        <fullName evidence="2">Tetratricopeptide (TPR) repeat protein</fullName>
    </submittedName>
</protein>
<dbReference type="InterPro" id="IPR019734">
    <property type="entry name" value="TPR_rpt"/>
</dbReference>
<dbReference type="Gene3D" id="1.25.40.10">
    <property type="entry name" value="Tetratricopeptide repeat domain"/>
    <property type="match status" value="1"/>
</dbReference>
<gene>
    <name evidence="2" type="ORF">J2S07_000959</name>
</gene>
<keyword evidence="1" id="KW-0802">TPR repeat</keyword>
<dbReference type="SUPFAM" id="SSF48452">
    <property type="entry name" value="TPR-like"/>
    <property type="match status" value="1"/>
</dbReference>
<proteinExistence type="predicted"/>
<comment type="caution">
    <text evidence="2">The sequence shown here is derived from an EMBL/GenBank/DDBJ whole genome shotgun (WGS) entry which is preliminary data.</text>
</comment>
<evidence type="ECO:0000256" key="1">
    <source>
        <dbReference type="PROSITE-ProRule" id="PRU00339"/>
    </source>
</evidence>
<dbReference type="PROSITE" id="PS50005">
    <property type="entry name" value="TPR"/>
    <property type="match status" value="1"/>
</dbReference>